<dbReference type="SMART" id="SM00333">
    <property type="entry name" value="TUDOR"/>
    <property type="match status" value="2"/>
</dbReference>
<dbReference type="Gene3D" id="2.30.30.140">
    <property type="match status" value="2"/>
</dbReference>
<dbReference type="InterPro" id="IPR050621">
    <property type="entry name" value="Tudor_domain_containing"/>
</dbReference>
<evidence type="ECO:0000313" key="3">
    <source>
        <dbReference type="EMBL" id="KAK9502808.1"/>
    </source>
</evidence>
<sequence>MLSNGHSMTNILPLGTAHDVYVTYVSDGPYSFCVQPKNFREEILPKLSTSLRKNPPKKFDGPLHTGSLVLARTNPYTYRRSAILNSKQKCTKLEVYFFDFGFNGEVSDADIYEMPQEVSDFAPAQAKFFTLGYIRQANLPGNFRYRFKSLVLNKEVLLIVLQNEPGSVLPCCELFLDGKNVREILLVAEKPNSHKTVENYTNPCIPRCTRVSVNVDSFDSPSKFFIHYSSNVKVLETIGDELSKWCPNQNRIKDTSNLWLGKPVGTLFSADNLWYRAMISGILDKYTVNVFYIDYGNRETVKTEKLCDLNTKLITNWTIQAVECCLIGFENTICKSSITNHLEKIIINNFFTMEVHYLLDNRKLVVDLIDKEGNSIAVHLKKFSKKVFDKSDNSQPIQNNFVSSSIPSSHSSRKGSRYFTSEDRTRLKSQPIRGYSVEEDGDYTRRRERKYDNKRNGSNENERRIETSTYSNYDRNLPKDGQRSPTIISQSVSDNESFYSREIVSDKSKVHSTEIINEKTKSYNCKDFKNSQQYKNKVNNEKKGDLTINYNYRYNNST</sequence>
<feature type="compositionally biased region" description="Basic and acidic residues" evidence="1">
    <location>
        <begin position="442"/>
        <end position="466"/>
    </location>
</feature>
<evidence type="ECO:0000313" key="4">
    <source>
        <dbReference type="Proteomes" id="UP001461498"/>
    </source>
</evidence>
<name>A0AAW1CYD4_9HEMI</name>
<comment type="caution">
    <text evidence="3">The sequence shown here is derived from an EMBL/GenBank/DDBJ whole genome shotgun (WGS) entry which is preliminary data.</text>
</comment>
<feature type="region of interest" description="Disordered" evidence="1">
    <location>
        <begin position="398"/>
        <end position="486"/>
    </location>
</feature>
<dbReference type="Pfam" id="PF00567">
    <property type="entry name" value="TUDOR"/>
    <property type="match status" value="2"/>
</dbReference>
<evidence type="ECO:0000259" key="2">
    <source>
        <dbReference type="PROSITE" id="PS50304"/>
    </source>
</evidence>
<dbReference type="Proteomes" id="UP001461498">
    <property type="component" value="Unassembled WGS sequence"/>
</dbReference>
<keyword evidence="4" id="KW-1185">Reference proteome</keyword>
<dbReference type="FunFam" id="2.30.30.140:FF:000018">
    <property type="entry name" value="Serine/threonine-protein kinase 31"/>
    <property type="match status" value="1"/>
</dbReference>
<protein>
    <recommendedName>
        <fullName evidence="2">Tudor domain-containing protein</fullName>
    </recommendedName>
</protein>
<dbReference type="PANTHER" id="PTHR22948:SF29">
    <property type="entry name" value="FI02030P-RELATED"/>
    <property type="match status" value="1"/>
</dbReference>
<dbReference type="EMBL" id="JAPXFL010000008">
    <property type="protein sequence ID" value="KAK9502808.1"/>
    <property type="molecule type" value="Genomic_DNA"/>
</dbReference>
<feature type="domain" description="Tudor" evidence="2">
    <location>
        <begin position="257"/>
        <end position="316"/>
    </location>
</feature>
<accession>A0AAW1CYD4</accession>
<dbReference type="PROSITE" id="PS50304">
    <property type="entry name" value="TUDOR"/>
    <property type="match status" value="1"/>
</dbReference>
<proteinExistence type="predicted"/>
<evidence type="ECO:0000256" key="1">
    <source>
        <dbReference type="SAM" id="MobiDB-lite"/>
    </source>
</evidence>
<organism evidence="3 4">
    <name type="scientific">Rhynocoris fuscipes</name>
    <dbReference type="NCBI Taxonomy" id="488301"/>
    <lineage>
        <taxon>Eukaryota</taxon>
        <taxon>Metazoa</taxon>
        <taxon>Ecdysozoa</taxon>
        <taxon>Arthropoda</taxon>
        <taxon>Hexapoda</taxon>
        <taxon>Insecta</taxon>
        <taxon>Pterygota</taxon>
        <taxon>Neoptera</taxon>
        <taxon>Paraneoptera</taxon>
        <taxon>Hemiptera</taxon>
        <taxon>Heteroptera</taxon>
        <taxon>Panheteroptera</taxon>
        <taxon>Cimicomorpha</taxon>
        <taxon>Reduviidae</taxon>
        <taxon>Harpactorinae</taxon>
        <taxon>Harpactorini</taxon>
        <taxon>Rhynocoris</taxon>
    </lineage>
</organism>
<dbReference type="InterPro" id="IPR002999">
    <property type="entry name" value="Tudor"/>
</dbReference>
<dbReference type="AlphaFoldDB" id="A0AAW1CYD4"/>
<dbReference type="SUPFAM" id="SSF63748">
    <property type="entry name" value="Tudor/PWWP/MBT"/>
    <property type="match status" value="2"/>
</dbReference>
<dbReference type="PANTHER" id="PTHR22948">
    <property type="entry name" value="TUDOR DOMAIN CONTAINING PROTEIN"/>
    <property type="match status" value="1"/>
</dbReference>
<reference evidence="3 4" key="1">
    <citation type="submission" date="2022-12" db="EMBL/GenBank/DDBJ databases">
        <title>Chromosome-level genome assembly of true bugs.</title>
        <authorList>
            <person name="Ma L."/>
            <person name="Li H."/>
        </authorList>
    </citation>
    <scope>NUCLEOTIDE SEQUENCE [LARGE SCALE GENOMIC DNA]</scope>
    <source>
        <strain evidence="3">Lab_2022b</strain>
    </source>
</reference>
<gene>
    <name evidence="3" type="ORF">O3M35_011512</name>
</gene>